<dbReference type="Pfam" id="PF13382">
    <property type="entry name" value="Adenine_deam_C"/>
    <property type="match status" value="1"/>
</dbReference>
<gene>
    <name evidence="4" type="ORF">KIPB_004073</name>
</gene>
<dbReference type="SUPFAM" id="SSF51556">
    <property type="entry name" value="Metallo-dependent hydrolases"/>
    <property type="match status" value="1"/>
</dbReference>
<organism evidence="4 5">
    <name type="scientific">Kipferlia bialata</name>
    <dbReference type="NCBI Taxonomy" id="797122"/>
    <lineage>
        <taxon>Eukaryota</taxon>
        <taxon>Metamonada</taxon>
        <taxon>Carpediemonas-like organisms</taxon>
        <taxon>Kipferlia</taxon>
    </lineage>
</organism>
<accession>A0A9K3CT67</accession>
<dbReference type="EMBL" id="BDIP01000838">
    <property type="protein sequence ID" value="GIQ82854.1"/>
    <property type="molecule type" value="Genomic_DNA"/>
</dbReference>
<evidence type="ECO:0000313" key="4">
    <source>
        <dbReference type="EMBL" id="GIQ82854.1"/>
    </source>
</evidence>
<feature type="domain" description="Amidohydrolase-related" evidence="2">
    <location>
        <begin position="2"/>
        <end position="269"/>
    </location>
</feature>
<evidence type="ECO:0000259" key="3">
    <source>
        <dbReference type="Pfam" id="PF13382"/>
    </source>
</evidence>
<feature type="non-terminal residue" evidence="4">
    <location>
        <position position="1"/>
    </location>
</feature>
<comment type="caution">
    <text evidence="4">The sequence shown here is derived from an EMBL/GenBank/DDBJ whole genome shotgun (WGS) entry which is preliminary data.</text>
</comment>
<evidence type="ECO:0000259" key="2">
    <source>
        <dbReference type="Pfam" id="PF01979"/>
    </source>
</evidence>
<dbReference type="OrthoDB" id="194468at2759"/>
<evidence type="ECO:0008006" key="6">
    <source>
        <dbReference type="Google" id="ProtNLM"/>
    </source>
</evidence>
<dbReference type="AlphaFoldDB" id="A0A9K3CT67"/>
<evidence type="ECO:0000313" key="5">
    <source>
        <dbReference type="Proteomes" id="UP000265618"/>
    </source>
</evidence>
<dbReference type="PANTHER" id="PTHR11113:SF2">
    <property type="entry name" value="ADENINE DEAMINASE"/>
    <property type="match status" value="1"/>
</dbReference>
<sequence length="517" mass="54960">YVDSHIHIESSMMCPYQYARQVMRHGTVAAVCDAHEIANVHGLDGIRYMAANASHSPMRIYWAVPSCVPSFPPAETAGAAFGPEEVSSAFDCLGASAVSLGEVMNVPGVVLGDEGMSSILHEALSRDKVVDGHCPGQDTATAETYFGHGVGTDHECLTLREALHKVDSCGVTVQIREGSAARNMAALHQLVTLRPGKVMLCTDDTHPDYLETGHISTIAAYLQRQGHSLYDILGAASVVPRDVYGLENGLLQVGDNADFQVMPSLDLSAPPLALYIAGRRVVHQGRCLIPHSVPGSDTELPPIMPSPIEHVSLRVDAHGVGEGERVLCNVMVAKDGCLVTDREEVPLPVSDGCVSPDPSLDVVKICVVNRYRDAPPSVAFVKGMGITQGAFGASVSHDCHNIAVVGADDVSITACVNAIIEAKGGMAVCTPGTAKGKDVSVLPLPVGGLMTHEPHRVVNGAYMSLREKVRGMGAHMHAPFLSLSFLCLPVIPTLKVTDKGLWDVEHMRFIPVICDTQ</sequence>
<protein>
    <recommendedName>
        <fullName evidence="6">Adenine deaminase</fullName>
    </recommendedName>
</protein>
<dbReference type="Pfam" id="PF01979">
    <property type="entry name" value="Amidohydro_1"/>
    <property type="match status" value="1"/>
</dbReference>
<feature type="domain" description="Adenine deaminase C-terminal" evidence="3">
    <location>
        <begin position="338"/>
        <end position="506"/>
    </location>
</feature>
<dbReference type="Proteomes" id="UP000265618">
    <property type="component" value="Unassembled WGS sequence"/>
</dbReference>
<keyword evidence="5" id="KW-1185">Reference proteome</keyword>
<name>A0A9K3CT67_9EUKA</name>
<dbReference type="PANTHER" id="PTHR11113">
    <property type="entry name" value="N-ACETYLGLUCOSAMINE-6-PHOSPHATE DEACETYLASE"/>
    <property type="match status" value="1"/>
</dbReference>
<evidence type="ECO:0000256" key="1">
    <source>
        <dbReference type="ARBA" id="ARBA00022801"/>
    </source>
</evidence>
<dbReference type="GO" id="GO:0000034">
    <property type="term" value="F:adenine deaminase activity"/>
    <property type="evidence" value="ECO:0007669"/>
    <property type="project" value="TreeGrafter"/>
</dbReference>
<dbReference type="Gene3D" id="3.20.20.140">
    <property type="entry name" value="Metal-dependent hydrolases"/>
    <property type="match status" value="1"/>
</dbReference>
<dbReference type="InterPro" id="IPR032466">
    <property type="entry name" value="Metal_Hydrolase"/>
</dbReference>
<reference evidence="4 5" key="1">
    <citation type="journal article" date="2018" name="PLoS ONE">
        <title>The draft genome of Kipferlia bialata reveals reductive genome evolution in fornicate parasites.</title>
        <authorList>
            <person name="Tanifuji G."/>
            <person name="Takabayashi S."/>
            <person name="Kume K."/>
            <person name="Takagi M."/>
            <person name="Nakayama T."/>
            <person name="Kamikawa R."/>
            <person name="Inagaki Y."/>
            <person name="Hashimoto T."/>
        </authorList>
    </citation>
    <scope>NUCLEOTIDE SEQUENCE [LARGE SCALE GENOMIC DNA]</scope>
    <source>
        <strain evidence="4">NY0173</strain>
    </source>
</reference>
<dbReference type="InterPro" id="IPR006680">
    <property type="entry name" value="Amidohydro-rel"/>
</dbReference>
<keyword evidence="1" id="KW-0378">Hydrolase</keyword>
<proteinExistence type="predicted"/>
<dbReference type="InterPro" id="IPR026912">
    <property type="entry name" value="Adenine_deam_C"/>
</dbReference>